<organism evidence="1 2">
    <name type="scientific">Zarea fungicola</name>
    <dbReference type="NCBI Taxonomy" id="93591"/>
    <lineage>
        <taxon>Eukaryota</taxon>
        <taxon>Fungi</taxon>
        <taxon>Dikarya</taxon>
        <taxon>Ascomycota</taxon>
        <taxon>Pezizomycotina</taxon>
        <taxon>Sordariomycetes</taxon>
        <taxon>Hypocreomycetidae</taxon>
        <taxon>Hypocreales</taxon>
        <taxon>Cordycipitaceae</taxon>
        <taxon>Zarea</taxon>
    </lineage>
</organism>
<dbReference type="Proteomes" id="UP001143910">
    <property type="component" value="Unassembled WGS sequence"/>
</dbReference>
<comment type="caution">
    <text evidence="1">The sequence shown here is derived from an EMBL/GenBank/DDBJ whole genome shotgun (WGS) entry which is preliminary data.</text>
</comment>
<evidence type="ECO:0000313" key="1">
    <source>
        <dbReference type="EMBL" id="KAJ2980097.1"/>
    </source>
</evidence>
<protein>
    <submittedName>
        <fullName evidence="1">Uncharacterized protein</fullName>
    </submittedName>
</protein>
<proteinExistence type="predicted"/>
<evidence type="ECO:0000313" key="2">
    <source>
        <dbReference type="Proteomes" id="UP001143910"/>
    </source>
</evidence>
<dbReference type="EMBL" id="JANJQO010000226">
    <property type="protein sequence ID" value="KAJ2980097.1"/>
    <property type="molecule type" value="Genomic_DNA"/>
</dbReference>
<reference evidence="1" key="1">
    <citation type="submission" date="2022-08" db="EMBL/GenBank/DDBJ databases">
        <title>Genome Sequence of Lecanicillium fungicola.</title>
        <authorList>
            <person name="Buettner E."/>
        </authorList>
    </citation>
    <scope>NUCLEOTIDE SEQUENCE</scope>
    <source>
        <strain evidence="1">Babe33</strain>
    </source>
</reference>
<keyword evidence="2" id="KW-1185">Reference proteome</keyword>
<name>A0ACC1NLE4_9HYPO</name>
<sequence length="484" mass="53752">MLSGNHGGKMPKAGSVASLLGLIVPSFFTSGQVQRKSQNGAQSLSYINGVRGCAAVIVVIFHTSLAYSSTIVFWGYGLESKNYNLLQLPIIRIIYSGHAMVSIFFVVGGYVNALKPISLLHDQDFETLGRNLSSSLLRRIVRLCLPVIISTLAIVFTLRLGLWEPSRRNLTVIRFPDGFPPLQDSFIGELRHWFSEMERLFNLFARSYFTEYDVHTWTIPAELRASMALTLVLLMLSRCTVRARLVFMFLLAGYTLTCGMWEIVLYIMGACLAELDAVRASRPVSDKGNSSMTLPTHLGTSTSDVPLPPRRPSHDEAPAANSITWRRIGLAVVFFASLFLMSAPSDRLAATPGYGFICTLVPASLSSIPFRFVNGTGAILFIYALSNSKTLQRPFNSAIAQYLGSISFSLYIVHGPVMHIISYVLVPALWRINGTDTAFKYNFCVFFGNAVTYMIMIWVAQLFSTYVDKNCVKFSRWVENAVTI</sequence>
<accession>A0ACC1NLE4</accession>
<gene>
    <name evidence="1" type="ORF">NQ176_g2845</name>
</gene>